<proteinExistence type="predicted"/>
<dbReference type="AlphaFoldDB" id="A0A8J8C9B4"/>
<dbReference type="EMBL" id="RKLQ01000002">
    <property type="protein sequence ID" value="MBX0305157.1"/>
    <property type="molecule type" value="Genomic_DNA"/>
</dbReference>
<comment type="caution">
    <text evidence="2">The sequence shown here is derived from an EMBL/GenBank/DDBJ whole genome shotgun (WGS) entry which is preliminary data.</text>
</comment>
<gene>
    <name evidence="2" type="ORF">EGD98_15920</name>
</gene>
<evidence type="ECO:0000313" key="2">
    <source>
        <dbReference type="EMBL" id="MBX0305157.1"/>
    </source>
</evidence>
<protein>
    <submittedName>
        <fullName evidence="2">Uncharacterized protein</fullName>
    </submittedName>
</protein>
<feature type="transmembrane region" description="Helical" evidence="1">
    <location>
        <begin position="148"/>
        <end position="169"/>
    </location>
</feature>
<reference evidence="2" key="1">
    <citation type="submission" date="2021-06" db="EMBL/GenBank/DDBJ databases">
        <title>Halomicroarcula sp. F24A a new haloarchaeum isolated from saline soil.</title>
        <authorList>
            <person name="Duran-Viseras A."/>
            <person name="Sanchez-Porro C."/>
            <person name="Ventosa A."/>
        </authorList>
    </citation>
    <scope>NUCLEOTIDE SEQUENCE</scope>
    <source>
        <strain evidence="2">F24A</strain>
    </source>
</reference>
<organism evidence="2 3">
    <name type="scientific">Haloarcula salinisoli</name>
    <dbReference type="NCBI Taxonomy" id="2487746"/>
    <lineage>
        <taxon>Archaea</taxon>
        <taxon>Methanobacteriati</taxon>
        <taxon>Methanobacteriota</taxon>
        <taxon>Stenosarchaea group</taxon>
        <taxon>Halobacteria</taxon>
        <taxon>Halobacteriales</taxon>
        <taxon>Haloarculaceae</taxon>
        <taxon>Haloarcula</taxon>
    </lineage>
</organism>
<evidence type="ECO:0000313" key="3">
    <source>
        <dbReference type="Proteomes" id="UP000783863"/>
    </source>
</evidence>
<feature type="transmembrane region" description="Helical" evidence="1">
    <location>
        <begin position="76"/>
        <end position="95"/>
    </location>
</feature>
<keyword evidence="1" id="KW-0812">Transmembrane</keyword>
<name>A0A8J8C9B4_9EURY</name>
<keyword evidence="1" id="KW-1133">Transmembrane helix</keyword>
<keyword evidence="1" id="KW-0472">Membrane</keyword>
<feature type="transmembrane region" description="Helical" evidence="1">
    <location>
        <begin position="116"/>
        <end position="136"/>
    </location>
</feature>
<dbReference type="Proteomes" id="UP000783863">
    <property type="component" value="Unassembled WGS sequence"/>
</dbReference>
<keyword evidence="3" id="KW-1185">Reference proteome</keyword>
<dbReference type="RefSeq" id="WP_220589346.1">
    <property type="nucleotide sequence ID" value="NZ_RKLQ01000002.1"/>
</dbReference>
<accession>A0A8J8C9B4</accession>
<sequence length="269" mass="28662">MALDIRRALQAGYDGLTSTAGLNVFSVLLVSNVAYGAVSQSFRQRLLTQIVSGRPAIQSGVYFQAPFDVEWLALEFPLAVLVALTVAAVVAHEGVRFWAIQQFADIPAPTLRERGRVLVAVAGGVALFVYAVRQVLPLVLVSQGFQMGVQLSMVVSVAVAPVLLVTVYLRQELALTAAGSTETVRNSVARFREAPVPIFGLLLLLAMLGQLLLLPGAVVSRLVTVRVGTTPSLFLEALNRVLFGALSTFSVATITDAYLQVRDGAPDAD</sequence>
<evidence type="ECO:0000256" key="1">
    <source>
        <dbReference type="SAM" id="Phobius"/>
    </source>
</evidence>
<feature type="transmembrane region" description="Helical" evidence="1">
    <location>
        <begin position="20"/>
        <end position="38"/>
    </location>
</feature>
<feature type="transmembrane region" description="Helical" evidence="1">
    <location>
        <begin position="196"/>
        <end position="217"/>
    </location>
</feature>